<accession>A0AAD7BB54</accession>
<sequence length="636" mass="71022">MFSGLRVVVLALFLCTVSALPAPIPESDQAAVRAQMYFEMPVFTATREYRTTTDVPPYIITATTTITWTCVSLTVILRARMRMPEPRLTLIRFPDKVPPRRSLNLLALVIISEFSAFLSSSSTTHTMHRALGIVEIVELICQNARGGSLASLAATCPAFREPSLDGLWGHQDTLLNLLKCMPDGLWDFDLDEEEGEVVSLLRSIVPADWERFLFYSPRVKSFSFDDLMGQQSYPPSLLATLRLSFPGPILFPNLQTLEWRSSPQKGTLHHIRLFLSPLLQDLSLSFLNSQSHMSLLPIIRQQCPLLRNVKIEADENLDGLPTQLRSLHVPCLDHRALEYLARLPDLKSLTLGEITQLRTIPITQYDTFFPALETLDVFADDAEVVRVLQSLLEISPLREVRVRLLGSTFSKFCQEIGSRSGAHESLETLHLSARGIEENVGLRSADSQPYVLRNDDILPLFVFTNLTEVVLNPPFGLDLDDAGIASIAPAWPQIHILSLGTHAPELTHPESRVTLASLLSFAQHCPHLSQLELPLNSAVAPKPQTHSTGAPRIQQTKLKWLGVHCCPVQNAMGMAVFLSSVFPGLRLIESPRCPLTDTPENPAATRQKMWRAVERWLPVLSKVRAEERDWALGVQE</sequence>
<evidence type="ECO:0000256" key="1">
    <source>
        <dbReference type="SAM" id="Phobius"/>
    </source>
</evidence>
<dbReference type="Gene3D" id="3.80.10.10">
    <property type="entry name" value="Ribonuclease Inhibitor"/>
    <property type="match status" value="1"/>
</dbReference>
<protein>
    <recommendedName>
        <fullName evidence="5">F-box domain-containing protein</fullName>
    </recommendedName>
</protein>
<dbReference type="Proteomes" id="UP001221142">
    <property type="component" value="Unassembled WGS sequence"/>
</dbReference>
<feature type="signal peptide" evidence="2">
    <location>
        <begin position="1"/>
        <end position="19"/>
    </location>
</feature>
<dbReference type="InterPro" id="IPR032675">
    <property type="entry name" value="LRR_dom_sf"/>
</dbReference>
<feature type="transmembrane region" description="Helical" evidence="1">
    <location>
        <begin position="58"/>
        <end position="81"/>
    </location>
</feature>
<keyword evidence="2" id="KW-0732">Signal</keyword>
<keyword evidence="1" id="KW-0812">Transmembrane</keyword>
<dbReference type="EMBL" id="JARKIF010000023">
    <property type="protein sequence ID" value="KAJ7615931.1"/>
    <property type="molecule type" value="Genomic_DNA"/>
</dbReference>
<comment type="caution">
    <text evidence="3">The sequence shown here is derived from an EMBL/GenBank/DDBJ whole genome shotgun (WGS) entry which is preliminary data.</text>
</comment>
<dbReference type="AlphaFoldDB" id="A0AAD7BB54"/>
<proteinExistence type="predicted"/>
<feature type="chain" id="PRO_5042091893" description="F-box domain-containing protein" evidence="2">
    <location>
        <begin position="20"/>
        <end position="636"/>
    </location>
</feature>
<reference evidence="3" key="1">
    <citation type="submission" date="2023-03" db="EMBL/GenBank/DDBJ databases">
        <title>Massive genome expansion in bonnet fungi (Mycena s.s.) driven by repeated elements and novel gene families across ecological guilds.</title>
        <authorList>
            <consortium name="Lawrence Berkeley National Laboratory"/>
            <person name="Harder C.B."/>
            <person name="Miyauchi S."/>
            <person name="Viragh M."/>
            <person name="Kuo A."/>
            <person name="Thoen E."/>
            <person name="Andreopoulos B."/>
            <person name="Lu D."/>
            <person name="Skrede I."/>
            <person name="Drula E."/>
            <person name="Henrissat B."/>
            <person name="Morin E."/>
            <person name="Kohler A."/>
            <person name="Barry K."/>
            <person name="LaButti K."/>
            <person name="Morin E."/>
            <person name="Salamov A."/>
            <person name="Lipzen A."/>
            <person name="Mereny Z."/>
            <person name="Hegedus B."/>
            <person name="Baldrian P."/>
            <person name="Stursova M."/>
            <person name="Weitz H."/>
            <person name="Taylor A."/>
            <person name="Grigoriev I.V."/>
            <person name="Nagy L.G."/>
            <person name="Martin F."/>
            <person name="Kauserud H."/>
        </authorList>
    </citation>
    <scope>NUCLEOTIDE SEQUENCE</scope>
    <source>
        <strain evidence="3">9284</strain>
    </source>
</reference>
<evidence type="ECO:0000313" key="3">
    <source>
        <dbReference type="EMBL" id="KAJ7615931.1"/>
    </source>
</evidence>
<evidence type="ECO:0000256" key="2">
    <source>
        <dbReference type="SAM" id="SignalP"/>
    </source>
</evidence>
<keyword evidence="4" id="KW-1185">Reference proteome</keyword>
<organism evidence="3 4">
    <name type="scientific">Roridomyces roridus</name>
    <dbReference type="NCBI Taxonomy" id="1738132"/>
    <lineage>
        <taxon>Eukaryota</taxon>
        <taxon>Fungi</taxon>
        <taxon>Dikarya</taxon>
        <taxon>Basidiomycota</taxon>
        <taxon>Agaricomycotina</taxon>
        <taxon>Agaricomycetes</taxon>
        <taxon>Agaricomycetidae</taxon>
        <taxon>Agaricales</taxon>
        <taxon>Marasmiineae</taxon>
        <taxon>Mycenaceae</taxon>
        <taxon>Roridomyces</taxon>
    </lineage>
</organism>
<evidence type="ECO:0000313" key="4">
    <source>
        <dbReference type="Proteomes" id="UP001221142"/>
    </source>
</evidence>
<gene>
    <name evidence="3" type="ORF">FB45DRAFT_1035104</name>
</gene>
<feature type="transmembrane region" description="Helical" evidence="1">
    <location>
        <begin position="102"/>
        <end position="119"/>
    </location>
</feature>
<name>A0AAD7BB54_9AGAR</name>
<evidence type="ECO:0008006" key="5">
    <source>
        <dbReference type="Google" id="ProtNLM"/>
    </source>
</evidence>
<keyword evidence="1" id="KW-0472">Membrane</keyword>
<dbReference type="SUPFAM" id="SSF52047">
    <property type="entry name" value="RNI-like"/>
    <property type="match status" value="1"/>
</dbReference>
<keyword evidence="1" id="KW-1133">Transmembrane helix</keyword>